<evidence type="ECO:0000313" key="1">
    <source>
        <dbReference type="EMBL" id="KAF2462550.1"/>
    </source>
</evidence>
<organism evidence="1 2">
    <name type="scientific">Lindgomyces ingoldianus</name>
    <dbReference type="NCBI Taxonomy" id="673940"/>
    <lineage>
        <taxon>Eukaryota</taxon>
        <taxon>Fungi</taxon>
        <taxon>Dikarya</taxon>
        <taxon>Ascomycota</taxon>
        <taxon>Pezizomycotina</taxon>
        <taxon>Dothideomycetes</taxon>
        <taxon>Pleosporomycetidae</taxon>
        <taxon>Pleosporales</taxon>
        <taxon>Lindgomycetaceae</taxon>
        <taxon>Lindgomyces</taxon>
    </lineage>
</organism>
<dbReference type="Proteomes" id="UP000799755">
    <property type="component" value="Unassembled WGS sequence"/>
</dbReference>
<gene>
    <name evidence="1" type="ORF">BDR25DRAFT_363909</name>
</gene>
<reference evidence="1" key="1">
    <citation type="journal article" date="2020" name="Stud. Mycol.">
        <title>101 Dothideomycetes genomes: a test case for predicting lifestyles and emergence of pathogens.</title>
        <authorList>
            <person name="Haridas S."/>
            <person name="Albert R."/>
            <person name="Binder M."/>
            <person name="Bloem J."/>
            <person name="Labutti K."/>
            <person name="Salamov A."/>
            <person name="Andreopoulos B."/>
            <person name="Baker S."/>
            <person name="Barry K."/>
            <person name="Bills G."/>
            <person name="Bluhm B."/>
            <person name="Cannon C."/>
            <person name="Castanera R."/>
            <person name="Culley D."/>
            <person name="Daum C."/>
            <person name="Ezra D."/>
            <person name="Gonzalez J."/>
            <person name="Henrissat B."/>
            <person name="Kuo A."/>
            <person name="Liang C."/>
            <person name="Lipzen A."/>
            <person name="Lutzoni F."/>
            <person name="Magnuson J."/>
            <person name="Mondo S."/>
            <person name="Nolan M."/>
            <person name="Ohm R."/>
            <person name="Pangilinan J."/>
            <person name="Park H.-J."/>
            <person name="Ramirez L."/>
            <person name="Alfaro M."/>
            <person name="Sun H."/>
            <person name="Tritt A."/>
            <person name="Yoshinaga Y."/>
            <person name="Zwiers L.-H."/>
            <person name="Turgeon B."/>
            <person name="Goodwin S."/>
            <person name="Spatafora J."/>
            <person name="Crous P."/>
            <person name="Grigoriev I."/>
        </authorList>
    </citation>
    <scope>NUCLEOTIDE SEQUENCE</scope>
    <source>
        <strain evidence="1">ATCC 200398</strain>
    </source>
</reference>
<proteinExistence type="predicted"/>
<comment type="caution">
    <text evidence="1">The sequence shown here is derived from an EMBL/GenBank/DDBJ whole genome shotgun (WGS) entry which is preliminary data.</text>
</comment>
<evidence type="ECO:0000313" key="2">
    <source>
        <dbReference type="Proteomes" id="UP000799755"/>
    </source>
</evidence>
<keyword evidence="2" id="KW-1185">Reference proteome</keyword>
<sequence length="80" mass="8526">MAAKSLGGLFIYVLRTSSPGGFSSFGKEPCMIRGRWFSRSLPNALGVIGQPFLKSASSGRGRVQPRCATEALARISSSFN</sequence>
<accession>A0ACB6Q7P2</accession>
<dbReference type="EMBL" id="MU003579">
    <property type="protein sequence ID" value="KAF2462550.1"/>
    <property type="molecule type" value="Genomic_DNA"/>
</dbReference>
<protein>
    <submittedName>
        <fullName evidence="1">Uncharacterized protein</fullName>
    </submittedName>
</protein>
<name>A0ACB6Q7P2_9PLEO</name>